<evidence type="ECO:0000313" key="5">
    <source>
        <dbReference type="Proteomes" id="UP000472263"/>
    </source>
</evidence>
<feature type="transmembrane region" description="Helical" evidence="2">
    <location>
        <begin position="136"/>
        <end position="158"/>
    </location>
</feature>
<feature type="region of interest" description="Disordered" evidence="1">
    <location>
        <begin position="1"/>
        <end position="101"/>
    </location>
</feature>
<organism evidence="4 5">
    <name type="scientific">Myripristis murdjan</name>
    <name type="common">pinecone soldierfish</name>
    <dbReference type="NCBI Taxonomy" id="586833"/>
    <lineage>
        <taxon>Eukaryota</taxon>
        <taxon>Metazoa</taxon>
        <taxon>Chordata</taxon>
        <taxon>Craniata</taxon>
        <taxon>Vertebrata</taxon>
        <taxon>Euteleostomi</taxon>
        <taxon>Actinopterygii</taxon>
        <taxon>Neopterygii</taxon>
        <taxon>Teleostei</taxon>
        <taxon>Neoteleostei</taxon>
        <taxon>Acanthomorphata</taxon>
        <taxon>Holocentriformes</taxon>
        <taxon>Holocentridae</taxon>
        <taxon>Myripristis</taxon>
    </lineage>
</organism>
<dbReference type="SMART" id="SM00642">
    <property type="entry name" value="Aamy"/>
    <property type="match status" value="1"/>
</dbReference>
<dbReference type="InterPro" id="IPR013780">
    <property type="entry name" value="Glyco_hydro_b"/>
</dbReference>
<dbReference type="Pfam" id="PF00128">
    <property type="entry name" value="Alpha-amylase"/>
    <property type="match status" value="1"/>
</dbReference>
<dbReference type="SUPFAM" id="SSF51445">
    <property type="entry name" value="(Trans)glycosidases"/>
    <property type="match status" value="1"/>
</dbReference>
<dbReference type="AlphaFoldDB" id="A0A667XZK0"/>
<gene>
    <name evidence="4" type="primary">SLC3A2</name>
    <name evidence="4" type="synonym">LOC115380784</name>
</gene>
<dbReference type="Gene3D" id="2.60.40.1180">
    <property type="entry name" value="Golgi alpha-mannosidase II"/>
    <property type="match status" value="1"/>
</dbReference>
<evidence type="ECO:0000259" key="3">
    <source>
        <dbReference type="SMART" id="SM00642"/>
    </source>
</evidence>
<dbReference type="GO" id="GO:0016324">
    <property type="term" value="C:apical plasma membrane"/>
    <property type="evidence" value="ECO:0007669"/>
    <property type="project" value="TreeGrafter"/>
</dbReference>
<name>A0A667XZK0_9TELE</name>
<evidence type="ECO:0000256" key="1">
    <source>
        <dbReference type="SAM" id="MobiDB-lite"/>
    </source>
</evidence>
<protein>
    <submittedName>
        <fullName evidence="4">Solute carrier family 3 member 2b</fullName>
    </submittedName>
</protein>
<dbReference type="GO" id="GO:0015180">
    <property type="term" value="F:L-alanine transmembrane transporter activity"/>
    <property type="evidence" value="ECO:0007669"/>
    <property type="project" value="TreeGrafter"/>
</dbReference>
<dbReference type="Gene3D" id="3.20.20.80">
    <property type="entry name" value="Glycosidases"/>
    <property type="match status" value="1"/>
</dbReference>
<keyword evidence="2" id="KW-0812">Transmembrane</keyword>
<keyword evidence="2" id="KW-1133">Transmembrane helix</keyword>
<dbReference type="GO" id="GO:1903801">
    <property type="term" value="P:L-leucine import across plasma membrane"/>
    <property type="evidence" value="ECO:0007669"/>
    <property type="project" value="TreeGrafter"/>
</dbReference>
<dbReference type="GO" id="GO:0016323">
    <property type="term" value="C:basolateral plasma membrane"/>
    <property type="evidence" value="ECO:0007669"/>
    <property type="project" value="TreeGrafter"/>
</dbReference>
<dbReference type="GO" id="GO:0015190">
    <property type="term" value="F:L-leucine transmembrane transporter activity"/>
    <property type="evidence" value="ECO:0007669"/>
    <property type="project" value="TreeGrafter"/>
</dbReference>
<reference evidence="4" key="2">
    <citation type="submission" date="2025-08" db="UniProtKB">
        <authorList>
            <consortium name="Ensembl"/>
        </authorList>
    </citation>
    <scope>IDENTIFICATION</scope>
</reference>
<feature type="compositionally biased region" description="Basic and acidic residues" evidence="1">
    <location>
        <begin position="8"/>
        <end position="54"/>
    </location>
</feature>
<feature type="domain" description="Glycosyl hydrolase family 13 catalytic" evidence="3">
    <location>
        <begin position="183"/>
        <end position="446"/>
    </location>
</feature>
<evidence type="ECO:0000313" key="4">
    <source>
        <dbReference type="Ensembl" id="ENSMMDP00005020702.1"/>
    </source>
</evidence>
<evidence type="ECO:0000256" key="2">
    <source>
        <dbReference type="SAM" id="Phobius"/>
    </source>
</evidence>
<dbReference type="InterPro" id="IPR006047">
    <property type="entry name" value="GH13_cat_dom"/>
</dbReference>
<dbReference type="InterPro" id="IPR017853">
    <property type="entry name" value="GH"/>
</dbReference>
<dbReference type="SUPFAM" id="SSF51011">
    <property type="entry name" value="Glycosyl hydrolase domain"/>
    <property type="match status" value="1"/>
</dbReference>
<reference evidence="4" key="3">
    <citation type="submission" date="2025-09" db="UniProtKB">
        <authorList>
            <consortium name="Ensembl"/>
        </authorList>
    </citation>
    <scope>IDENTIFICATION</scope>
</reference>
<dbReference type="GO" id="GO:0015823">
    <property type="term" value="P:phenylalanine transport"/>
    <property type="evidence" value="ECO:0007669"/>
    <property type="project" value="TreeGrafter"/>
</dbReference>
<dbReference type="Pfam" id="PF16028">
    <property type="entry name" value="SLC3A2_N"/>
    <property type="match status" value="1"/>
</dbReference>
<dbReference type="GO" id="GO:0015173">
    <property type="term" value="F:aromatic amino acid transmembrane transporter activity"/>
    <property type="evidence" value="ECO:0007669"/>
    <property type="project" value="TreeGrafter"/>
</dbReference>
<dbReference type="GO" id="GO:1904273">
    <property type="term" value="P:L-alanine import across plasma membrane"/>
    <property type="evidence" value="ECO:0007669"/>
    <property type="project" value="TreeGrafter"/>
</dbReference>
<dbReference type="GeneTree" id="ENSGT00940000156646"/>
<dbReference type="Ensembl" id="ENSMMDT00005021186.1">
    <property type="protein sequence ID" value="ENSMMDP00005020702.1"/>
    <property type="gene ID" value="ENSMMDG00005010007.1"/>
</dbReference>
<sequence length="541" mass="58782">MSQEETNVELKEAEVKDAEVKDTEVKDTEVKDGEVKDGEVKDGEVKDGEVKDAEATDGGLTDAEAQEAELDQEEQEKQPMTGGLDACGDAASPGAAEKNGSVHLKIPEEAEVKFTGLSKEELLRVAGTPGWVRTRWALLIVFWLGWLGMLVAAVVLILQAPPCRDLPELNWWNKGPLYQIGDVQAFSQNLKGLEQRLESLEQLKVKGLVLGPIHVAPADQPKDLRFEEISPDAGNLEQFKGLVKAAHKKGISVVLDLTPNYRGSGSWFSNVSVTNVAERLKSALVFWLDQGVDGVQLAGVERVASVVPLLWSDIRAIVQNGTEEVLIGVTERTSADEVSSLLSSTGVDLLLSGVLRAANTDATERAQSIQQLYSSHNQSRLAWSLGGRADGHLATLGGPALLRLHQLLLLTLPGTPVFNYGDEIGLEDEEERESSRRLFQALSELRGRERSLMFGDFLLLYNSSSSLAFLRSWDQSERYLAAFNWADEAATLPLSLPALPQHATVSLSTDDGSPASNSKVQLEALRLGPGQATLLKFPYSA</sequence>
<keyword evidence="5" id="KW-1185">Reference proteome</keyword>
<dbReference type="GO" id="GO:0005975">
    <property type="term" value="P:carbohydrate metabolic process"/>
    <property type="evidence" value="ECO:0007669"/>
    <property type="project" value="InterPro"/>
</dbReference>
<reference evidence="4" key="1">
    <citation type="submission" date="2019-06" db="EMBL/GenBank/DDBJ databases">
        <authorList>
            <consortium name="Wellcome Sanger Institute Data Sharing"/>
        </authorList>
    </citation>
    <scope>NUCLEOTIDE SEQUENCE [LARGE SCALE GENOMIC DNA]</scope>
</reference>
<dbReference type="PANTHER" id="PTHR46673:SF3">
    <property type="entry name" value="SOLUTE CARRIER FAMILY 3 (AMINO ACID TRANSPORTER HEAVY CHAIN), MEMBER 2A-RELATED"/>
    <property type="match status" value="1"/>
</dbReference>
<feature type="compositionally biased region" description="Acidic residues" evidence="1">
    <location>
        <begin position="64"/>
        <end position="74"/>
    </location>
</feature>
<dbReference type="InterPro" id="IPR031984">
    <property type="entry name" value="SLC3A2_N"/>
</dbReference>
<proteinExistence type="predicted"/>
<accession>A0A667XZK0</accession>
<dbReference type="Proteomes" id="UP000472263">
    <property type="component" value="Chromosome 22"/>
</dbReference>
<dbReference type="PANTHER" id="PTHR46673">
    <property type="entry name" value="4F2 CELL-SURFACE ANTIGEN HEAVY CHAIN"/>
    <property type="match status" value="1"/>
</dbReference>
<keyword evidence="2" id="KW-0472">Membrane</keyword>
<dbReference type="InterPro" id="IPR042280">
    <property type="entry name" value="SLC3A2"/>
</dbReference>